<gene>
    <name evidence="2" type="ORF">AAF712_003234</name>
</gene>
<dbReference type="Proteomes" id="UP001437256">
    <property type="component" value="Unassembled WGS sequence"/>
</dbReference>
<protein>
    <recommendedName>
        <fullName evidence="1">N-acetyltransferase domain-containing protein</fullName>
    </recommendedName>
</protein>
<comment type="caution">
    <text evidence="2">The sequence shown here is derived from an EMBL/GenBank/DDBJ whole genome shotgun (WGS) entry which is preliminary data.</text>
</comment>
<proteinExistence type="predicted"/>
<dbReference type="PANTHER" id="PTHR43441">
    <property type="entry name" value="RIBOSOMAL-PROTEIN-SERINE ACETYLTRANSFERASE"/>
    <property type="match status" value="1"/>
</dbReference>
<keyword evidence="3" id="KW-1185">Reference proteome</keyword>
<dbReference type="InterPro" id="IPR051908">
    <property type="entry name" value="Ribosomal_N-acetyltransferase"/>
</dbReference>
<feature type="domain" description="N-acetyltransferase" evidence="1">
    <location>
        <begin position="65"/>
        <end position="199"/>
    </location>
</feature>
<reference evidence="2 3" key="1">
    <citation type="submission" date="2024-05" db="EMBL/GenBank/DDBJ databases">
        <title>A draft genome resource for the thread blight pathogen Marasmius tenuissimus strain MS-2.</title>
        <authorList>
            <person name="Yulfo-Soto G.E."/>
            <person name="Baruah I.K."/>
            <person name="Amoako-Attah I."/>
            <person name="Bukari Y."/>
            <person name="Meinhardt L.W."/>
            <person name="Bailey B.A."/>
            <person name="Cohen S.P."/>
        </authorList>
    </citation>
    <scope>NUCLEOTIDE SEQUENCE [LARGE SCALE GENOMIC DNA]</scope>
    <source>
        <strain evidence="2 3">MS-2</strain>
    </source>
</reference>
<accession>A0ABR3A6G4</accession>
<dbReference type="PANTHER" id="PTHR43441:SF6">
    <property type="entry name" value="N-ACETYLTRANSFERASE DOMAIN-CONTAINING PROTEIN"/>
    <property type="match status" value="1"/>
</dbReference>
<name>A0ABR3A6G4_9AGAR</name>
<evidence type="ECO:0000313" key="2">
    <source>
        <dbReference type="EMBL" id="KAL0069576.1"/>
    </source>
</evidence>
<dbReference type="InterPro" id="IPR000182">
    <property type="entry name" value="GNAT_dom"/>
</dbReference>
<dbReference type="InterPro" id="IPR016181">
    <property type="entry name" value="Acyl_CoA_acyltransferase"/>
</dbReference>
<dbReference type="SUPFAM" id="SSF55729">
    <property type="entry name" value="Acyl-CoA N-acyltransferases (Nat)"/>
    <property type="match status" value="1"/>
</dbReference>
<evidence type="ECO:0000313" key="3">
    <source>
        <dbReference type="Proteomes" id="UP001437256"/>
    </source>
</evidence>
<organism evidence="2 3">
    <name type="scientific">Marasmius tenuissimus</name>
    <dbReference type="NCBI Taxonomy" id="585030"/>
    <lineage>
        <taxon>Eukaryota</taxon>
        <taxon>Fungi</taxon>
        <taxon>Dikarya</taxon>
        <taxon>Basidiomycota</taxon>
        <taxon>Agaricomycotina</taxon>
        <taxon>Agaricomycetes</taxon>
        <taxon>Agaricomycetidae</taxon>
        <taxon>Agaricales</taxon>
        <taxon>Marasmiineae</taxon>
        <taxon>Marasmiaceae</taxon>
        <taxon>Marasmius</taxon>
    </lineage>
</organism>
<sequence length="259" mass="29552">MGYCNRYQAHPVQPVTPESELYENTPPSLYDLNSFLPVPEAPLETKLLRLEPLIPFLHADALSDAFMTQTDDPDDVWYYPYPEGKPYKRKVDTLMYIEKQRRRVNILSFAAIDKVTSKMAGVVALGCDPLYATLDVKMMGMKIFPEFRGKHIFKHACFLLLSYALSPVKEGGLGVVRVGWRTPPENVRSQKAAEKIGFKREGIMRCYEVKEFDPHSNYPNEADNIINDGTNRATEDGVVFSMTVHDWLGSKKAELERRL</sequence>
<evidence type="ECO:0000259" key="1">
    <source>
        <dbReference type="Pfam" id="PF13302"/>
    </source>
</evidence>
<dbReference type="Pfam" id="PF13302">
    <property type="entry name" value="Acetyltransf_3"/>
    <property type="match status" value="1"/>
</dbReference>
<dbReference type="EMBL" id="JBBXMP010000011">
    <property type="protein sequence ID" value="KAL0069576.1"/>
    <property type="molecule type" value="Genomic_DNA"/>
</dbReference>
<dbReference type="Gene3D" id="3.40.630.30">
    <property type="match status" value="1"/>
</dbReference>